<dbReference type="OrthoDB" id="1752139at2759"/>
<comment type="caution">
    <text evidence="1">The sequence shown here is derived from an EMBL/GenBank/DDBJ whole genome shotgun (WGS) entry which is preliminary data.</text>
</comment>
<name>A0A371E246_MUCPR</name>
<keyword evidence="2" id="KW-1185">Reference proteome</keyword>
<accession>A0A371E246</accession>
<protein>
    <submittedName>
        <fullName evidence="1">Uncharacterized protein</fullName>
    </submittedName>
</protein>
<evidence type="ECO:0000313" key="2">
    <source>
        <dbReference type="Proteomes" id="UP000257109"/>
    </source>
</evidence>
<evidence type="ECO:0000313" key="1">
    <source>
        <dbReference type="EMBL" id="RDX59860.1"/>
    </source>
</evidence>
<organism evidence="1 2">
    <name type="scientific">Mucuna pruriens</name>
    <name type="common">Velvet bean</name>
    <name type="synonym">Dolichos pruriens</name>
    <dbReference type="NCBI Taxonomy" id="157652"/>
    <lineage>
        <taxon>Eukaryota</taxon>
        <taxon>Viridiplantae</taxon>
        <taxon>Streptophyta</taxon>
        <taxon>Embryophyta</taxon>
        <taxon>Tracheophyta</taxon>
        <taxon>Spermatophyta</taxon>
        <taxon>Magnoliopsida</taxon>
        <taxon>eudicotyledons</taxon>
        <taxon>Gunneridae</taxon>
        <taxon>Pentapetalae</taxon>
        <taxon>rosids</taxon>
        <taxon>fabids</taxon>
        <taxon>Fabales</taxon>
        <taxon>Fabaceae</taxon>
        <taxon>Papilionoideae</taxon>
        <taxon>50 kb inversion clade</taxon>
        <taxon>NPAAA clade</taxon>
        <taxon>indigoferoid/millettioid clade</taxon>
        <taxon>Phaseoleae</taxon>
        <taxon>Mucuna</taxon>
    </lineage>
</organism>
<dbReference type="AlphaFoldDB" id="A0A371E246"/>
<proteinExistence type="predicted"/>
<gene>
    <name evidence="1" type="ORF">CR513_61820</name>
</gene>
<dbReference type="Proteomes" id="UP000257109">
    <property type="component" value="Unassembled WGS sequence"/>
</dbReference>
<reference evidence="1" key="1">
    <citation type="submission" date="2018-05" db="EMBL/GenBank/DDBJ databases">
        <title>Draft genome of Mucuna pruriens seed.</title>
        <authorList>
            <person name="Nnadi N.E."/>
            <person name="Vos R."/>
            <person name="Hasami M.H."/>
            <person name="Devisetty U.K."/>
            <person name="Aguiy J.C."/>
        </authorList>
    </citation>
    <scope>NUCLEOTIDE SEQUENCE [LARGE SCALE GENOMIC DNA]</scope>
    <source>
        <strain evidence="1">JCA_2017</strain>
    </source>
</reference>
<dbReference type="EMBL" id="QJKJ01017149">
    <property type="protein sequence ID" value="RDX59860.1"/>
    <property type="molecule type" value="Genomic_DNA"/>
</dbReference>
<feature type="non-terminal residue" evidence="1">
    <location>
        <position position="1"/>
    </location>
</feature>
<sequence length="131" mass="14960">MDPLNGVQDPHVYISGGNDDMSCKLFLGTLRGYPMLEPYTFQGLTTHFVLQFVTNKAKKAFQKGLRARQFSDSLVLRMPLEAEHEGQRDLVEAILKGMLGDWFTHWKRTIGQAKNPLFTPPLKTKRAQILR</sequence>